<accession>A0A2H0KT89</accession>
<evidence type="ECO:0000259" key="1">
    <source>
        <dbReference type="Pfam" id="PF18931"/>
    </source>
</evidence>
<gene>
    <name evidence="2" type="ORF">COV84_01565</name>
</gene>
<proteinExistence type="predicted"/>
<organism evidence="2 3">
    <name type="scientific">Candidatus Portnoybacteria bacterium CG11_big_fil_rev_8_21_14_0_20_40_15</name>
    <dbReference type="NCBI Taxonomy" id="1974817"/>
    <lineage>
        <taxon>Bacteria</taxon>
        <taxon>Candidatus Portnoyibacteriota</taxon>
    </lineage>
</organism>
<dbReference type="AlphaFoldDB" id="A0A2H0KT89"/>
<dbReference type="Proteomes" id="UP000229317">
    <property type="component" value="Unassembled WGS sequence"/>
</dbReference>
<name>A0A2H0KT89_9BACT</name>
<sequence length="172" mass="19583">MKGGIMDSKLLKAFLAFLIVARQNGYIGGAEGAAIFRGGKQFKFDEAGFSYWDTYYGFDPFVGQELVWAYDLGWVWAMNYYGGLIKDICCHQKELPRASAKEVYEFLRAALCQAKIEKPYRGPKSYSKGDWAYKNAWRSGSSVEDFCGSERIFYKNLVVYRGDYHGGFIKGK</sequence>
<protein>
    <recommendedName>
        <fullName evidence="1">DUF5680 domain-containing protein</fullName>
    </recommendedName>
</protein>
<reference evidence="2 3" key="1">
    <citation type="submission" date="2017-09" db="EMBL/GenBank/DDBJ databases">
        <title>Depth-based differentiation of microbial function through sediment-hosted aquifers and enrichment of novel symbionts in the deep terrestrial subsurface.</title>
        <authorList>
            <person name="Probst A.J."/>
            <person name="Ladd B."/>
            <person name="Jarett J.K."/>
            <person name="Geller-Mcgrath D.E."/>
            <person name="Sieber C.M."/>
            <person name="Emerson J.B."/>
            <person name="Anantharaman K."/>
            <person name="Thomas B.C."/>
            <person name="Malmstrom R."/>
            <person name="Stieglmeier M."/>
            <person name="Klingl A."/>
            <person name="Woyke T."/>
            <person name="Ryan C.M."/>
            <person name="Banfield J.F."/>
        </authorList>
    </citation>
    <scope>NUCLEOTIDE SEQUENCE [LARGE SCALE GENOMIC DNA]</scope>
    <source>
        <strain evidence="2">CG11_big_fil_rev_8_21_14_0_20_40_15</strain>
    </source>
</reference>
<feature type="domain" description="DUF5680" evidence="1">
    <location>
        <begin position="53"/>
        <end position="169"/>
    </location>
</feature>
<evidence type="ECO:0000313" key="2">
    <source>
        <dbReference type="EMBL" id="PIQ75373.1"/>
    </source>
</evidence>
<comment type="caution">
    <text evidence="2">The sequence shown here is derived from an EMBL/GenBank/DDBJ whole genome shotgun (WGS) entry which is preliminary data.</text>
</comment>
<evidence type="ECO:0000313" key="3">
    <source>
        <dbReference type="Proteomes" id="UP000229317"/>
    </source>
</evidence>
<dbReference type="Pfam" id="PF18931">
    <property type="entry name" value="DUF5680"/>
    <property type="match status" value="1"/>
</dbReference>
<dbReference type="EMBL" id="PCVO01000023">
    <property type="protein sequence ID" value="PIQ75373.1"/>
    <property type="molecule type" value="Genomic_DNA"/>
</dbReference>
<dbReference type="InterPro" id="IPR043735">
    <property type="entry name" value="DUF5680"/>
</dbReference>